<evidence type="ECO:0000313" key="2">
    <source>
        <dbReference type="EMBL" id="MCY0150820.1"/>
    </source>
</evidence>
<feature type="transmembrane region" description="Helical" evidence="1">
    <location>
        <begin position="40"/>
        <end position="67"/>
    </location>
</feature>
<dbReference type="Proteomes" id="UP001073227">
    <property type="component" value="Unassembled WGS sequence"/>
</dbReference>
<name>A0ABT3ZG77_9HYPH</name>
<dbReference type="RefSeq" id="WP_035521376.1">
    <property type="nucleotide sequence ID" value="NZ_JAOVZR010000003.1"/>
</dbReference>
<reference evidence="2" key="1">
    <citation type="submission" date="2022-10" db="EMBL/GenBank/DDBJ databases">
        <title>Hoeflea sp. G2-23, isolated from marine algae.</title>
        <authorList>
            <person name="Kristyanto S."/>
            <person name="Kim J.M."/>
            <person name="Jeon C.O."/>
        </authorList>
    </citation>
    <scope>NUCLEOTIDE SEQUENCE</scope>
    <source>
        <strain evidence="2">G2-23</strain>
    </source>
</reference>
<organism evidence="2 3">
    <name type="scientific">Hoeflea algicola</name>
    <dbReference type="NCBI Taxonomy" id="2983763"/>
    <lineage>
        <taxon>Bacteria</taxon>
        <taxon>Pseudomonadati</taxon>
        <taxon>Pseudomonadota</taxon>
        <taxon>Alphaproteobacteria</taxon>
        <taxon>Hyphomicrobiales</taxon>
        <taxon>Rhizobiaceae</taxon>
        <taxon>Hoeflea</taxon>
    </lineage>
</organism>
<keyword evidence="1" id="KW-0812">Transmembrane</keyword>
<keyword evidence="1" id="KW-0472">Membrane</keyword>
<protein>
    <submittedName>
        <fullName evidence="2">DUF5676 family membrane protein</fullName>
    </submittedName>
</protein>
<comment type="caution">
    <text evidence="2">The sequence shown here is derived from an EMBL/GenBank/DDBJ whole genome shotgun (WGS) entry which is preliminary data.</text>
</comment>
<dbReference type="InterPro" id="IPR044020">
    <property type="entry name" value="DUF5676"/>
</dbReference>
<evidence type="ECO:0000256" key="1">
    <source>
        <dbReference type="SAM" id="Phobius"/>
    </source>
</evidence>
<keyword evidence="1" id="KW-1133">Transmembrane helix</keyword>
<sequence>MSLGIFLVVTFALCVGFDLIFPGQAMYQTWLKLLPGFSWLTWSSFLLGGVEAFAYGWFVALIFAPLFNYFSARWAR</sequence>
<proteinExistence type="predicted"/>
<gene>
    <name evidence="2" type="ORF">OEG84_24755</name>
</gene>
<dbReference type="Pfam" id="PF18926">
    <property type="entry name" value="DUF5676"/>
    <property type="match status" value="1"/>
</dbReference>
<keyword evidence="3" id="KW-1185">Reference proteome</keyword>
<evidence type="ECO:0000313" key="3">
    <source>
        <dbReference type="Proteomes" id="UP001073227"/>
    </source>
</evidence>
<accession>A0ABT3ZG77</accession>
<dbReference type="EMBL" id="JAOVZR010000003">
    <property type="protein sequence ID" value="MCY0150820.1"/>
    <property type="molecule type" value="Genomic_DNA"/>
</dbReference>